<organism evidence="1 2">
    <name type="scientific">Verticillium longisporum</name>
    <name type="common">Verticillium dahliae var. longisporum</name>
    <dbReference type="NCBI Taxonomy" id="100787"/>
    <lineage>
        <taxon>Eukaryota</taxon>
        <taxon>Fungi</taxon>
        <taxon>Dikarya</taxon>
        <taxon>Ascomycota</taxon>
        <taxon>Pezizomycotina</taxon>
        <taxon>Sordariomycetes</taxon>
        <taxon>Hypocreomycetidae</taxon>
        <taxon>Glomerellales</taxon>
        <taxon>Plectosphaerellaceae</taxon>
        <taxon>Verticillium</taxon>
    </lineage>
</organism>
<evidence type="ECO:0000313" key="2">
    <source>
        <dbReference type="Proteomes" id="UP000044602"/>
    </source>
</evidence>
<name>A0A0G4M9E9_VERLO</name>
<reference evidence="1 2" key="1">
    <citation type="submission" date="2015-05" db="EMBL/GenBank/DDBJ databases">
        <authorList>
            <person name="Wang D.B."/>
            <person name="Wang M."/>
        </authorList>
    </citation>
    <scope>NUCLEOTIDE SEQUENCE [LARGE SCALE GENOMIC DNA]</scope>
    <source>
        <strain evidence="1">VL1</strain>
    </source>
</reference>
<gene>
    <name evidence="1" type="ORF">BN1708_018578</name>
</gene>
<accession>A0A0G4M9E9</accession>
<dbReference type="EMBL" id="CVQH01021532">
    <property type="protein sequence ID" value="CRK30908.1"/>
    <property type="molecule type" value="Genomic_DNA"/>
</dbReference>
<feature type="non-terminal residue" evidence="1">
    <location>
        <position position="1"/>
    </location>
</feature>
<evidence type="ECO:0000313" key="1">
    <source>
        <dbReference type="EMBL" id="CRK30908.1"/>
    </source>
</evidence>
<dbReference type="AlphaFoldDB" id="A0A0G4M9E9"/>
<sequence>VGVGRRAQWRPRCYPAAFPRHLGANR</sequence>
<dbReference type="Proteomes" id="UP000044602">
    <property type="component" value="Unassembled WGS sequence"/>
</dbReference>
<proteinExistence type="predicted"/>
<protein>
    <submittedName>
        <fullName evidence="1">Uncharacterized protein</fullName>
    </submittedName>
</protein>
<keyword evidence="2" id="KW-1185">Reference proteome</keyword>